<dbReference type="GO" id="GO:0000160">
    <property type="term" value="P:phosphorelay signal transduction system"/>
    <property type="evidence" value="ECO:0007669"/>
    <property type="project" value="UniProtKB-KW"/>
</dbReference>
<feature type="domain" description="Response regulatory" evidence="9">
    <location>
        <begin position="6"/>
        <end position="120"/>
    </location>
</feature>
<evidence type="ECO:0000256" key="4">
    <source>
        <dbReference type="ARBA" id="ARBA00023012"/>
    </source>
</evidence>
<dbReference type="SMART" id="SM00448">
    <property type="entry name" value="REC"/>
    <property type="match status" value="1"/>
</dbReference>
<dbReference type="EMBL" id="VZQZ01000011">
    <property type="protein sequence ID" value="KAB0663832.1"/>
    <property type="molecule type" value="Genomic_DNA"/>
</dbReference>
<evidence type="ECO:0000259" key="8">
    <source>
        <dbReference type="PROSITE" id="PS50045"/>
    </source>
</evidence>
<keyword evidence="4" id="KW-0902">Two-component regulatory system</keyword>
<dbReference type="SMART" id="SM00382">
    <property type="entry name" value="AAA"/>
    <property type="match status" value="1"/>
</dbReference>
<feature type="modified residue" description="4-aspartylphosphate" evidence="7">
    <location>
        <position position="55"/>
    </location>
</feature>
<dbReference type="InterPro" id="IPR009057">
    <property type="entry name" value="Homeodomain-like_sf"/>
</dbReference>
<dbReference type="CDD" id="cd00009">
    <property type="entry name" value="AAA"/>
    <property type="match status" value="1"/>
</dbReference>
<dbReference type="GO" id="GO:0006355">
    <property type="term" value="P:regulation of DNA-templated transcription"/>
    <property type="evidence" value="ECO:0007669"/>
    <property type="project" value="InterPro"/>
</dbReference>
<dbReference type="PROSITE" id="PS50110">
    <property type="entry name" value="RESPONSE_REGULATORY"/>
    <property type="match status" value="1"/>
</dbReference>
<name>A0A7J4ZMC9_9BACT</name>
<sequence>MNSGARILVVDDKQSFRFMVKGYLDDAGYRTACAADGAEALAKLEEGRFDLMLSDMVMPGMDGVALLRRVRAVRPELPFVLVTAHGSVDSAVAAMKEGAGDYLLKPLNREELLVVVERLLENARVRHSYDRMLDFEREKFSFQSMTSHSPIMGRALAAARQVAASPRTTVAIYGESGAGKEVMARAIHVASGQNMASFIAVNCAAIPETLLESELFGHVKGAFTGADREREGKCSRAHGGTLFLDEIGDMPLSLQPKLLRLLEERTYEKVGSDRQINADFRVIVATHRNLEECCGRGTFRQDLFHRLNIFPITIPPLRERREDIPHLAEHYLKKFRQHQGKQLPGLSRMALDLMMTYDWPGNVRELRNQLEYATIVTGGDLIRPEHLRLQEHFQAQTGEASDDRISLNLTFSPDEFSLDAVTRRVIEWALARSNNNKSSAARLLKASRKLFY</sequence>
<dbReference type="InterPro" id="IPR011006">
    <property type="entry name" value="CheY-like_superfamily"/>
</dbReference>
<dbReference type="FunFam" id="3.40.50.2300:FF:000018">
    <property type="entry name" value="DNA-binding transcriptional regulator NtrC"/>
    <property type="match status" value="1"/>
</dbReference>
<accession>A0A7J4ZMC9</accession>
<dbReference type="Proteomes" id="UP000420562">
    <property type="component" value="Unassembled WGS sequence"/>
</dbReference>
<keyword evidence="3" id="KW-0067">ATP-binding</keyword>
<dbReference type="InterPro" id="IPR003593">
    <property type="entry name" value="AAA+_ATPase"/>
</dbReference>
<evidence type="ECO:0000259" key="9">
    <source>
        <dbReference type="PROSITE" id="PS50110"/>
    </source>
</evidence>
<dbReference type="Pfam" id="PF00072">
    <property type="entry name" value="Response_reg"/>
    <property type="match status" value="1"/>
</dbReference>
<reference evidence="10 11" key="1">
    <citation type="submission" date="2019-09" db="EMBL/GenBank/DDBJ databases">
        <title>Geobacter sp. Red96, a novel strain isolated from paddy soil.</title>
        <authorList>
            <person name="Xu Z."/>
            <person name="Masuda Y."/>
            <person name="Itoh H."/>
            <person name="Senoo K."/>
        </authorList>
    </citation>
    <scope>NUCLEOTIDE SEQUENCE [LARGE SCALE GENOMIC DNA]</scope>
    <source>
        <strain evidence="10 11">Red96</strain>
    </source>
</reference>
<dbReference type="Gene3D" id="3.40.50.300">
    <property type="entry name" value="P-loop containing nucleotide triphosphate hydrolases"/>
    <property type="match status" value="1"/>
</dbReference>
<protein>
    <submittedName>
        <fullName evidence="10">Sigma-54-dependent Fis family transcriptional regulator</fullName>
    </submittedName>
</protein>
<keyword evidence="2" id="KW-0547">Nucleotide-binding</keyword>
<dbReference type="GO" id="GO:0005524">
    <property type="term" value="F:ATP binding"/>
    <property type="evidence" value="ECO:0007669"/>
    <property type="project" value="UniProtKB-KW"/>
</dbReference>
<dbReference type="PROSITE" id="PS00688">
    <property type="entry name" value="SIGMA54_INTERACT_3"/>
    <property type="match status" value="1"/>
</dbReference>
<dbReference type="InterPro" id="IPR002078">
    <property type="entry name" value="Sigma_54_int"/>
</dbReference>
<dbReference type="SUPFAM" id="SSF52540">
    <property type="entry name" value="P-loop containing nucleoside triphosphate hydrolases"/>
    <property type="match status" value="1"/>
</dbReference>
<dbReference type="Gene3D" id="1.10.8.60">
    <property type="match status" value="1"/>
</dbReference>
<dbReference type="SUPFAM" id="SSF46689">
    <property type="entry name" value="Homeodomain-like"/>
    <property type="match status" value="1"/>
</dbReference>
<evidence type="ECO:0000256" key="7">
    <source>
        <dbReference type="PROSITE-ProRule" id="PRU00169"/>
    </source>
</evidence>
<feature type="domain" description="Sigma-54 factor interaction" evidence="8">
    <location>
        <begin position="145"/>
        <end position="375"/>
    </location>
</feature>
<proteinExistence type="predicted"/>
<dbReference type="PROSITE" id="PS50045">
    <property type="entry name" value="SIGMA54_INTERACT_4"/>
    <property type="match status" value="1"/>
</dbReference>
<dbReference type="PANTHER" id="PTHR32071:SF113">
    <property type="entry name" value="ALGINATE BIOSYNTHESIS TRANSCRIPTIONAL REGULATORY PROTEIN ALGB"/>
    <property type="match status" value="1"/>
</dbReference>
<keyword evidence="1 7" id="KW-0597">Phosphoprotein</keyword>
<evidence type="ECO:0000256" key="5">
    <source>
        <dbReference type="ARBA" id="ARBA00023015"/>
    </source>
</evidence>
<dbReference type="InterPro" id="IPR025944">
    <property type="entry name" value="Sigma_54_int_dom_CS"/>
</dbReference>
<dbReference type="RefSeq" id="WP_151129527.1">
    <property type="nucleotide sequence ID" value="NZ_VZQZ01000011.1"/>
</dbReference>
<dbReference type="InterPro" id="IPR001789">
    <property type="entry name" value="Sig_transdc_resp-reg_receiver"/>
</dbReference>
<evidence type="ECO:0000256" key="1">
    <source>
        <dbReference type="ARBA" id="ARBA00022553"/>
    </source>
</evidence>
<keyword evidence="6" id="KW-0804">Transcription</keyword>
<evidence type="ECO:0000313" key="11">
    <source>
        <dbReference type="Proteomes" id="UP000420562"/>
    </source>
</evidence>
<dbReference type="Gene3D" id="3.40.50.2300">
    <property type="match status" value="1"/>
</dbReference>
<comment type="caution">
    <text evidence="10">The sequence shown here is derived from an EMBL/GenBank/DDBJ whole genome shotgun (WGS) entry which is preliminary data.</text>
</comment>
<dbReference type="InterPro" id="IPR058031">
    <property type="entry name" value="AAA_lid_NorR"/>
</dbReference>
<dbReference type="FunFam" id="3.40.50.300:FF:000006">
    <property type="entry name" value="DNA-binding transcriptional regulator NtrC"/>
    <property type="match status" value="1"/>
</dbReference>
<keyword evidence="11" id="KW-1185">Reference proteome</keyword>
<keyword evidence="5" id="KW-0805">Transcription regulation</keyword>
<dbReference type="InterPro" id="IPR027417">
    <property type="entry name" value="P-loop_NTPase"/>
</dbReference>
<evidence type="ECO:0000256" key="3">
    <source>
        <dbReference type="ARBA" id="ARBA00022840"/>
    </source>
</evidence>
<evidence type="ECO:0000256" key="6">
    <source>
        <dbReference type="ARBA" id="ARBA00023163"/>
    </source>
</evidence>
<evidence type="ECO:0000256" key="2">
    <source>
        <dbReference type="ARBA" id="ARBA00022741"/>
    </source>
</evidence>
<dbReference type="Pfam" id="PF00158">
    <property type="entry name" value="Sigma54_activat"/>
    <property type="match status" value="1"/>
</dbReference>
<gene>
    <name evidence="10" type="ORF">F6V25_15495</name>
</gene>
<dbReference type="AlphaFoldDB" id="A0A7J4ZMC9"/>
<dbReference type="Gene3D" id="1.10.10.60">
    <property type="entry name" value="Homeodomain-like"/>
    <property type="match status" value="1"/>
</dbReference>
<dbReference type="SUPFAM" id="SSF52172">
    <property type="entry name" value="CheY-like"/>
    <property type="match status" value="1"/>
</dbReference>
<evidence type="ECO:0000313" key="10">
    <source>
        <dbReference type="EMBL" id="KAB0663832.1"/>
    </source>
</evidence>
<dbReference type="Pfam" id="PF25601">
    <property type="entry name" value="AAA_lid_14"/>
    <property type="match status" value="1"/>
</dbReference>
<organism evidence="10 11">
    <name type="scientific">Oryzomonas japonica</name>
    <dbReference type="NCBI Taxonomy" id="2603858"/>
    <lineage>
        <taxon>Bacteria</taxon>
        <taxon>Pseudomonadati</taxon>
        <taxon>Thermodesulfobacteriota</taxon>
        <taxon>Desulfuromonadia</taxon>
        <taxon>Geobacterales</taxon>
        <taxon>Geobacteraceae</taxon>
        <taxon>Oryzomonas</taxon>
    </lineage>
</organism>
<dbReference type="PANTHER" id="PTHR32071">
    <property type="entry name" value="TRANSCRIPTIONAL REGULATORY PROTEIN"/>
    <property type="match status" value="1"/>
</dbReference>